<evidence type="ECO:0000313" key="1">
    <source>
        <dbReference type="EMBL" id="RIB25404.1"/>
    </source>
</evidence>
<reference evidence="1 2" key="1">
    <citation type="submission" date="2018-06" db="EMBL/GenBank/DDBJ databases">
        <title>Comparative genomics reveals the genomic features of Rhizophagus irregularis, R. cerebriforme, R. diaphanum and Gigaspora rosea, and their symbiotic lifestyle signature.</title>
        <authorList>
            <person name="Morin E."/>
            <person name="San Clemente H."/>
            <person name="Chen E.C.H."/>
            <person name="De La Providencia I."/>
            <person name="Hainaut M."/>
            <person name="Kuo A."/>
            <person name="Kohler A."/>
            <person name="Murat C."/>
            <person name="Tang N."/>
            <person name="Roy S."/>
            <person name="Loubradou J."/>
            <person name="Henrissat B."/>
            <person name="Grigoriev I.V."/>
            <person name="Corradi N."/>
            <person name="Roux C."/>
            <person name="Martin F.M."/>
        </authorList>
    </citation>
    <scope>NUCLEOTIDE SEQUENCE [LARGE SCALE GENOMIC DNA]</scope>
    <source>
        <strain evidence="1 2">DAOM 194757</strain>
    </source>
</reference>
<organism evidence="1 2">
    <name type="scientific">Gigaspora rosea</name>
    <dbReference type="NCBI Taxonomy" id="44941"/>
    <lineage>
        <taxon>Eukaryota</taxon>
        <taxon>Fungi</taxon>
        <taxon>Fungi incertae sedis</taxon>
        <taxon>Mucoromycota</taxon>
        <taxon>Glomeromycotina</taxon>
        <taxon>Glomeromycetes</taxon>
        <taxon>Diversisporales</taxon>
        <taxon>Gigasporaceae</taxon>
        <taxon>Gigaspora</taxon>
    </lineage>
</organism>
<protein>
    <submittedName>
        <fullName evidence="1">Uncharacterized protein</fullName>
    </submittedName>
</protein>
<proteinExistence type="predicted"/>
<name>A0A397VS85_9GLOM</name>
<dbReference type="Proteomes" id="UP000266673">
    <property type="component" value="Unassembled WGS sequence"/>
</dbReference>
<evidence type="ECO:0000313" key="2">
    <source>
        <dbReference type="Proteomes" id="UP000266673"/>
    </source>
</evidence>
<dbReference type="AlphaFoldDB" id="A0A397VS85"/>
<gene>
    <name evidence="1" type="ORF">C2G38_2166053</name>
</gene>
<comment type="caution">
    <text evidence="1">The sequence shown here is derived from an EMBL/GenBank/DDBJ whole genome shotgun (WGS) entry which is preliminary data.</text>
</comment>
<dbReference type="OrthoDB" id="2491268at2759"/>
<dbReference type="EMBL" id="QKWP01000176">
    <property type="protein sequence ID" value="RIB25404.1"/>
    <property type="molecule type" value="Genomic_DNA"/>
</dbReference>
<keyword evidence="2" id="KW-1185">Reference proteome</keyword>
<sequence>MPGFSGNISARKLQTYTISGPHLVELLEALNNNWVLCDLLHEKNKDVCWLLKARYNYIYDDNDVFNKLIPELIKILITIINNDKNINNFDDSFNITNEAEDMRLDFDNDSEFNKLELLDFDNESEFNKLELLLSNNESESPYLNNEPETLLSDIESNL</sequence>
<accession>A0A397VS85</accession>